<accession>A0A096C5Y5</accession>
<reference evidence="1 2" key="1">
    <citation type="submission" date="2014-07" db="EMBL/GenBank/DDBJ databases">
        <authorList>
            <person name="McCorrison J."/>
            <person name="Sanka R."/>
            <person name="Torralba M."/>
            <person name="Gillis M."/>
            <person name="Haft D.H."/>
            <person name="Methe B."/>
            <person name="Sutton G."/>
            <person name="Nelson K.E."/>
        </authorList>
    </citation>
    <scope>NUCLEOTIDE SEQUENCE [LARGE SCALE GENOMIC DNA]</scope>
    <source>
        <strain evidence="1 2">DNF00882</strain>
    </source>
</reference>
<dbReference type="Proteomes" id="UP000029538">
    <property type="component" value="Unassembled WGS sequence"/>
</dbReference>
<proteinExistence type="predicted"/>
<comment type="caution">
    <text evidence="1">The sequence shown here is derived from an EMBL/GenBank/DDBJ whole genome shotgun (WGS) entry which is preliminary data.</text>
</comment>
<dbReference type="RefSeq" id="WP_036882176.1">
    <property type="nucleotide sequence ID" value="NZ_JRNR01000004.1"/>
</dbReference>
<sequence length="167" mass="19118">MDYKVQFSGKADNVAKAMEAMNDFDSILPAPKDFRLNKLDVKTDNENIPKAIAIIEDYFYYLLSERGDISKEQGQKTLERYEKEIEGVDKSLVSCYRYLSEWMLEDYDKYGSITLEAWKQKCWGAKEQPKIKTCENGQITICNVQSISHSIIDAVCALCNVTAEITD</sequence>
<evidence type="ECO:0000313" key="1">
    <source>
        <dbReference type="EMBL" id="KGF50337.1"/>
    </source>
</evidence>
<gene>
    <name evidence="1" type="ORF">HMPREF0654_01245</name>
</gene>
<organism evidence="1 2">
    <name type="scientific">Prevotella disiens DNF00882</name>
    <dbReference type="NCBI Taxonomy" id="1401075"/>
    <lineage>
        <taxon>Bacteria</taxon>
        <taxon>Pseudomonadati</taxon>
        <taxon>Bacteroidota</taxon>
        <taxon>Bacteroidia</taxon>
        <taxon>Bacteroidales</taxon>
        <taxon>Prevotellaceae</taxon>
        <taxon>Prevotella</taxon>
    </lineage>
</organism>
<dbReference type="EMBL" id="JRNR01000004">
    <property type="protein sequence ID" value="KGF50337.1"/>
    <property type="molecule type" value="Genomic_DNA"/>
</dbReference>
<dbReference type="AlphaFoldDB" id="A0A096C5Y5"/>
<protein>
    <submittedName>
        <fullName evidence="1">Uncharacterized protein</fullName>
    </submittedName>
</protein>
<name>A0A096C5Y5_9BACT</name>
<evidence type="ECO:0000313" key="2">
    <source>
        <dbReference type="Proteomes" id="UP000029538"/>
    </source>
</evidence>